<proteinExistence type="predicted"/>
<dbReference type="EMBL" id="FOYM01000002">
    <property type="protein sequence ID" value="SFQ96988.1"/>
    <property type="molecule type" value="Genomic_DNA"/>
</dbReference>
<dbReference type="AlphaFoldDB" id="A0A1I6CUZ8"/>
<organism evidence="2 3">
    <name type="scientific">Desulfoscipio geothermicus DSM 3669</name>
    <dbReference type="NCBI Taxonomy" id="1121426"/>
    <lineage>
        <taxon>Bacteria</taxon>
        <taxon>Bacillati</taxon>
        <taxon>Bacillota</taxon>
        <taxon>Clostridia</taxon>
        <taxon>Eubacteriales</taxon>
        <taxon>Desulfallaceae</taxon>
        <taxon>Desulfoscipio</taxon>
    </lineage>
</organism>
<accession>A0A1I6CUZ8</accession>
<evidence type="ECO:0000313" key="2">
    <source>
        <dbReference type="EMBL" id="SFQ96988.1"/>
    </source>
</evidence>
<keyword evidence="3" id="KW-1185">Reference proteome</keyword>
<dbReference type="RefSeq" id="WP_092481769.1">
    <property type="nucleotide sequence ID" value="NZ_FOYM01000002.1"/>
</dbReference>
<name>A0A1I6CUZ8_9FIRM</name>
<dbReference type="STRING" id="39060.SAMN05660706_10297"/>
<feature type="coiled-coil region" evidence="1">
    <location>
        <begin position="79"/>
        <end position="113"/>
    </location>
</feature>
<evidence type="ECO:0008006" key="4">
    <source>
        <dbReference type="Google" id="ProtNLM"/>
    </source>
</evidence>
<dbReference type="Proteomes" id="UP000199584">
    <property type="component" value="Unassembled WGS sequence"/>
</dbReference>
<sequence>MFNGREPLLKTRAALQKKLALLQEFCLMTTLQQQALAGDDMQKFNELIEARQKIIDIVDGLDKEIIIREQAYLANARQAVFHNAAAEKLVRDMQRLKQNIQDCLLQVQEINRQVMQELEEKHHALVKSMGKLRTARQADNLYRKKARQMRAYFIDKKK</sequence>
<reference evidence="3" key="1">
    <citation type="submission" date="2016-10" db="EMBL/GenBank/DDBJ databases">
        <authorList>
            <person name="Varghese N."/>
            <person name="Submissions S."/>
        </authorList>
    </citation>
    <scope>NUCLEOTIDE SEQUENCE [LARGE SCALE GENOMIC DNA]</scope>
    <source>
        <strain evidence="3">DSM 3669</strain>
    </source>
</reference>
<protein>
    <recommendedName>
        <fullName evidence="4">FlgN protein</fullName>
    </recommendedName>
</protein>
<keyword evidence="1" id="KW-0175">Coiled coil</keyword>
<gene>
    <name evidence="2" type="ORF">SAMN05660706_10297</name>
</gene>
<evidence type="ECO:0000256" key="1">
    <source>
        <dbReference type="SAM" id="Coils"/>
    </source>
</evidence>
<evidence type="ECO:0000313" key="3">
    <source>
        <dbReference type="Proteomes" id="UP000199584"/>
    </source>
</evidence>